<dbReference type="RefSeq" id="XP_012198853.1">
    <property type="nucleotide sequence ID" value="XM_012343463.1"/>
</dbReference>
<evidence type="ECO:0000256" key="1">
    <source>
        <dbReference type="SAM" id="MobiDB-lite"/>
    </source>
</evidence>
<evidence type="ECO:0000313" key="2">
    <source>
        <dbReference type="EMBL" id="KDO30642.1"/>
    </source>
</evidence>
<keyword evidence="3" id="KW-1185">Reference proteome</keyword>
<accession>A0A067CV46</accession>
<reference evidence="2 3" key="1">
    <citation type="journal article" date="2013" name="PLoS Genet.">
        <title>Distinctive expansion of potential virulence genes in the genome of the oomycete fish pathogen Saprolegnia parasitica.</title>
        <authorList>
            <person name="Jiang R.H."/>
            <person name="de Bruijn I."/>
            <person name="Haas B.J."/>
            <person name="Belmonte R."/>
            <person name="Lobach L."/>
            <person name="Christie J."/>
            <person name="van den Ackerveken G."/>
            <person name="Bottin A."/>
            <person name="Bulone V."/>
            <person name="Diaz-Moreno S.M."/>
            <person name="Dumas B."/>
            <person name="Fan L."/>
            <person name="Gaulin E."/>
            <person name="Govers F."/>
            <person name="Grenville-Briggs L.J."/>
            <person name="Horner N.R."/>
            <person name="Levin J.Z."/>
            <person name="Mammella M."/>
            <person name="Meijer H.J."/>
            <person name="Morris P."/>
            <person name="Nusbaum C."/>
            <person name="Oome S."/>
            <person name="Phillips A.J."/>
            <person name="van Rooyen D."/>
            <person name="Rzeszutek E."/>
            <person name="Saraiva M."/>
            <person name="Secombes C.J."/>
            <person name="Seidl M.F."/>
            <person name="Snel B."/>
            <person name="Stassen J.H."/>
            <person name="Sykes S."/>
            <person name="Tripathy S."/>
            <person name="van den Berg H."/>
            <person name="Vega-Arreguin J.C."/>
            <person name="Wawra S."/>
            <person name="Young S.K."/>
            <person name="Zeng Q."/>
            <person name="Dieguez-Uribeondo J."/>
            <person name="Russ C."/>
            <person name="Tyler B.M."/>
            <person name="van West P."/>
        </authorList>
    </citation>
    <scope>NUCLEOTIDE SEQUENCE [LARGE SCALE GENOMIC DNA]</scope>
    <source>
        <strain evidence="2 3">CBS 223.65</strain>
    </source>
</reference>
<sequence>MTAAAATHDAETLATTTGKARAAPESGGPAKKPRKATTVTASTPERRSSKTSAHQAPGKRCAMQEQFTEDASASAAKTDIGGREGKTIKRYNALNKRLLAWLQERHAALVLNNSVVLPLPACVATSYLAFISIKCDKRGMPLEPRQTTSASHVGNASSALVYLHKEAKVEIPPELCAALKAFTKNYASHTNREDGTVVTQEEPGSLLNGVQQSAQATTKAHDHMTARCLLTMAAESSSDPEFATSEPSVPTFSWGGRSHPVPADFVLPPCTVHRLWCMWYEGIPASGIGPLRKLRSFDLTKLSDRSKLSKARKVIETVVLAAGHSHETNVASMAPKARAAVFKLGFRRTATNLRKRLVPRFEWGARRIDEMRYVTFYDLVLKSKSTP</sequence>
<dbReference type="EMBL" id="KK583201">
    <property type="protein sequence ID" value="KDO30642.1"/>
    <property type="molecule type" value="Genomic_DNA"/>
</dbReference>
<name>A0A067CV46_SAPPC</name>
<dbReference type="KEGG" id="spar:SPRG_04543"/>
<dbReference type="Proteomes" id="UP000030745">
    <property type="component" value="Unassembled WGS sequence"/>
</dbReference>
<gene>
    <name evidence="2" type="ORF">SPRG_04543</name>
</gene>
<dbReference type="VEuPathDB" id="FungiDB:SPRG_04543"/>
<dbReference type="AlphaFoldDB" id="A0A067CV46"/>
<protein>
    <submittedName>
        <fullName evidence="2">Uncharacterized protein</fullName>
    </submittedName>
</protein>
<feature type="compositionally biased region" description="Low complexity" evidence="1">
    <location>
        <begin position="1"/>
        <end position="17"/>
    </location>
</feature>
<dbReference type="OrthoDB" id="76865at2759"/>
<feature type="region of interest" description="Disordered" evidence="1">
    <location>
        <begin position="1"/>
        <end position="78"/>
    </location>
</feature>
<organism evidence="2 3">
    <name type="scientific">Saprolegnia parasitica (strain CBS 223.65)</name>
    <dbReference type="NCBI Taxonomy" id="695850"/>
    <lineage>
        <taxon>Eukaryota</taxon>
        <taxon>Sar</taxon>
        <taxon>Stramenopiles</taxon>
        <taxon>Oomycota</taxon>
        <taxon>Saprolegniomycetes</taxon>
        <taxon>Saprolegniales</taxon>
        <taxon>Saprolegniaceae</taxon>
        <taxon>Saprolegnia</taxon>
    </lineage>
</organism>
<dbReference type="GeneID" id="24126982"/>
<evidence type="ECO:0000313" key="3">
    <source>
        <dbReference type="Proteomes" id="UP000030745"/>
    </source>
</evidence>
<proteinExistence type="predicted"/>